<feature type="compositionally biased region" description="Gly residues" evidence="12">
    <location>
        <begin position="253"/>
        <end position="262"/>
    </location>
</feature>
<keyword evidence="6" id="KW-0735">Signal-anchor</keyword>
<keyword evidence="5" id="KW-0256">Endoplasmic reticulum</keyword>
<feature type="signal peptide" evidence="13">
    <location>
        <begin position="1"/>
        <end position="33"/>
    </location>
</feature>
<dbReference type="Proteomes" id="UP000224006">
    <property type="component" value="Chromosome III"/>
</dbReference>
<dbReference type="VEuPathDB" id="ToxoDB:BESB_045900"/>
<dbReference type="PANTHER" id="PTHR10412">
    <property type="entry name" value="MANNOSYL-OLIGOSACCHARIDE GLUCOSIDASE"/>
    <property type="match status" value="1"/>
</dbReference>
<dbReference type="OrthoDB" id="410058at2759"/>
<sequence>MGLQAVCGFLRSRVSRPPSFSVALAFLLAVCVSSRLCRPQRQDALSPCLQARAAPSPSPSTRSSASSSVLPSAFERGTVWGTYRPSAFFSLRASSRARGFLTGLAWSGDGAEGDGARQPRAFADEEDDTDDAELWGASAPSGPPTAARREEIFHLINETNLQDVRKCEAQKAAPADARACREGVRATWLEHDGVFYGKQEIVHLRRGRASGDAATGDLERLRIVSTFVKHPQFPDRVFSFRLAASRAPEGSQREGGQGGGGEGDSRGGLSPGSLFVYFTSEDEDFGVALHPASKRRGEKTRATGSNRMFVLGRGDGAAGDLLAVVETFWSKTGKARSVDWTGEGGSGTGATLPEAPARETEVYYGGALLQGAATEAWDSGRHIERLLERQESGGGRTRQGSGKSAAAGRRTLPNEEEAEANFLVLQVMDRQSAEAGDDDGELIVDVHVFTQGILGAAPDAGNHEPPLACNHACLASLSADELDARISPFLFGSPSKSSSRLRAHFDFLERLHSRLFSLQLSEAFPVAPASASTPPLALRRAMVANLLGSRGFFSGALPVAAPASAFSARAADELEEDELEASRADQAGENGGEKRGGDSREWRLDALSLFSFVPCRMKFPRPFLWDEGMHALVAIEWFPLLVAQNLVSWMSIMDRTKDISPGWLPRELALREEMTVGLPEVFRRQYPEAGNPPTLIFAVERLMELAAGPAGARGASAHPFFNLLWQDRLPSRGQVEAVAAAVFGARAAEGATKETPARAAGSRRLAPQLHALAGGTDAAAAAVSQLAARVVARIYPRLEQWLEYFVREHTTRVAEAPNAAALALSAAAAPSAHAGSSFAAALAALLEPTRYPRWQQLPASAPAAAFSSGLDDFPRPLQVYSKQRGEAGLPPAAHLDLHVWLMSLVRGTYAACAFLAEARVAEAATSAAECQKTYEPVLASLGVKLLGVDAPLSVSSRLLRSDSSCSSSSSSSSSERCNLKKARPPAESSVYFHPAGLFVDFATQQPLVRTRGDAAGSRLVPVPVWPWREDGRCGADFPISTGRPSLCSPLSAAPCCSPAGFCGAGPAHCDCPACMRTPPLRDQSFWRYEAVGPAPSAYVGVPSLLPLALGLLPRGGALPFFAGAPAAAQAASGARRARGAGDMLLRRLLEVADNEELGFSSPFGLRSLRRGDAMFHQGSDYWRGDVWVHINVLLLRGLKKHYLTPARKESRARAAAVADAEEDGESLEADLQAFYTRTRARLMKAVESEWARTGSFFERYCDTTGRGKGPFPFAGWTTTYLLLLADE</sequence>
<dbReference type="GO" id="GO:0009311">
    <property type="term" value="P:oligosaccharide metabolic process"/>
    <property type="evidence" value="ECO:0007669"/>
    <property type="project" value="InterPro"/>
</dbReference>
<dbReference type="InterPro" id="IPR004888">
    <property type="entry name" value="Glycoside_hydrolase_63"/>
</dbReference>
<evidence type="ECO:0000259" key="14">
    <source>
        <dbReference type="Pfam" id="PF03200"/>
    </source>
</evidence>
<feature type="domain" description="Glycosyl hydrolase family 63 C-terminal" evidence="14">
    <location>
        <begin position="1148"/>
        <end position="1285"/>
    </location>
</feature>
<evidence type="ECO:0000256" key="3">
    <source>
        <dbReference type="ARBA" id="ARBA00022692"/>
    </source>
</evidence>
<name>A0A2A9MD32_BESBE</name>
<organism evidence="15 16">
    <name type="scientific">Besnoitia besnoiti</name>
    <name type="common">Apicomplexan protozoan</name>
    <dbReference type="NCBI Taxonomy" id="94643"/>
    <lineage>
        <taxon>Eukaryota</taxon>
        <taxon>Sar</taxon>
        <taxon>Alveolata</taxon>
        <taxon>Apicomplexa</taxon>
        <taxon>Conoidasida</taxon>
        <taxon>Coccidia</taxon>
        <taxon>Eucoccidiorida</taxon>
        <taxon>Eimeriorina</taxon>
        <taxon>Sarcocystidae</taxon>
        <taxon>Besnoitia</taxon>
    </lineage>
</organism>
<evidence type="ECO:0000313" key="15">
    <source>
        <dbReference type="EMBL" id="PFH36398.1"/>
    </source>
</evidence>
<evidence type="ECO:0000256" key="5">
    <source>
        <dbReference type="ARBA" id="ARBA00022824"/>
    </source>
</evidence>
<dbReference type="Pfam" id="PF03200">
    <property type="entry name" value="Glyco_hydro_63"/>
    <property type="match status" value="2"/>
</dbReference>
<feature type="region of interest" description="Disordered" evidence="12">
    <location>
        <begin position="246"/>
        <end position="268"/>
    </location>
</feature>
<dbReference type="EC" id="3.2.1.106" evidence="11"/>
<feature type="chain" id="PRO_5012134381" description="mannosyl-oligosaccharide glucosidase" evidence="13">
    <location>
        <begin position="34"/>
        <end position="1287"/>
    </location>
</feature>
<feature type="region of interest" description="Disordered" evidence="12">
    <location>
        <begin position="577"/>
        <end position="598"/>
    </location>
</feature>
<keyword evidence="13" id="KW-0732">Signal</keyword>
<keyword evidence="3" id="KW-0812">Transmembrane</keyword>
<evidence type="ECO:0000256" key="9">
    <source>
        <dbReference type="ARBA" id="ARBA00023180"/>
    </source>
</evidence>
<evidence type="ECO:0000256" key="1">
    <source>
        <dbReference type="ARBA" id="ARBA00004648"/>
    </source>
</evidence>
<keyword evidence="8" id="KW-0472">Membrane</keyword>
<dbReference type="GO" id="GO:0004573">
    <property type="term" value="F:Glc3Man9GlcNAc2 oligosaccharide glucosidase activity"/>
    <property type="evidence" value="ECO:0007669"/>
    <property type="project" value="UniProtKB-EC"/>
</dbReference>
<dbReference type="RefSeq" id="XP_029220407.1">
    <property type="nucleotide sequence ID" value="XM_029363041.1"/>
</dbReference>
<dbReference type="Gene3D" id="2.70.98.110">
    <property type="entry name" value="Glycosyl hydrolase family 63, N-terminal domain"/>
    <property type="match status" value="1"/>
</dbReference>
<feature type="region of interest" description="Disordered" evidence="12">
    <location>
        <begin position="124"/>
        <end position="144"/>
    </location>
</feature>
<dbReference type="EMBL" id="NWUJ01000003">
    <property type="protein sequence ID" value="PFH36398.1"/>
    <property type="molecule type" value="Genomic_DNA"/>
</dbReference>
<keyword evidence="9" id="KW-0325">Glycoprotein</keyword>
<keyword evidence="7" id="KW-1133">Transmembrane helix</keyword>
<dbReference type="InterPro" id="IPR038518">
    <property type="entry name" value="Glyco_hydro_63N_sf"/>
</dbReference>
<evidence type="ECO:0000313" key="16">
    <source>
        <dbReference type="Proteomes" id="UP000224006"/>
    </source>
</evidence>
<feature type="domain" description="Glycosyl hydrolase family 63 C-terminal" evidence="14">
    <location>
        <begin position="516"/>
        <end position="915"/>
    </location>
</feature>
<evidence type="ECO:0000256" key="7">
    <source>
        <dbReference type="ARBA" id="ARBA00022989"/>
    </source>
</evidence>
<keyword evidence="4" id="KW-0378">Hydrolase</keyword>
<comment type="similarity">
    <text evidence="2">Belongs to the glycosyl hydrolase 63 family.</text>
</comment>
<comment type="subcellular location">
    <subcellularLocation>
        <location evidence="1">Endoplasmic reticulum membrane</location>
        <topology evidence="1">Single-pass type II membrane protein</topology>
    </subcellularLocation>
</comment>
<evidence type="ECO:0000256" key="2">
    <source>
        <dbReference type="ARBA" id="ARBA00010833"/>
    </source>
</evidence>
<keyword evidence="16" id="KW-1185">Reference proteome</keyword>
<feature type="compositionally biased region" description="Acidic residues" evidence="12">
    <location>
        <begin position="124"/>
        <end position="133"/>
    </location>
</feature>
<dbReference type="GeneID" id="40309520"/>
<dbReference type="CDD" id="cd10909">
    <property type="entry name" value="ChtBD1_GH18_2"/>
    <property type="match status" value="1"/>
</dbReference>
<dbReference type="STRING" id="94643.A0A2A9MD32"/>
<evidence type="ECO:0000256" key="13">
    <source>
        <dbReference type="SAM" id="SignalP"/>
    </source>
</evidence>
<dbReference type="InterPro" id="IPR031335">
    <property type="entry name" value="Glyco_hydro_63_C"/>
</dbReference>
<dbReference type="InterPro" id="IPR008928">
    <property type="entry name" value="6-hairpin_glycosidase_sf"/>
</dbReference>
<dbReference type="PANTHER" id="PTHR10412:SF11">
    <property type="entry name" value="MANNOSYL-OLIGOSACCHARIDE GLUCOSIDASE"/>
    <property type="match status" value="1"/>
</dbReference>
<dbReference type="KEGG" id="bbes:BESB_045900"/>
<evidence type="ECO:0000256" key="11">
    <source>
        <dbReference type="ARBA" id="ARBA00038888"/>
    </source>
</evidence>
<proteinExistence type="inferred from homology"/>
<keyword evidence="10" id="KW-0326">Glycosidase</keyword>
<evidence type="ECO:0000256" key="10">
    <source>
        <dbReference type="ARBA" id="ARBA00023295"/>
    </source>
</evidence>
<reference evidence="15 16" key="1">
    <citation type="submission" date="2017-09" db="EMBL/GenBank/DDBJ databases">
        <title>Genome sequencing of Besnoitia besnoiti strain Bb-Ger1.</title>
        <authorList>
            <person name="Schares G."/>
            <person name="Venepally P."/>
            <person name="Lorenzi H.A."/>
        </authorList>
    </citation>
    <scope>NUCLEOTIDE SEQUENCE [LARGE SCALE GENOMIC DNA]</scope>
    <source>
        <strain evidence="15 16">Bb-Ger1</strain>
    </source>
</reference>
<comment type="caution">
    <text evidence="15">The sequence shown here is derived from an EMBL/GenBank/DDBJ whole genome shotgun (WGS) entry which is preliminary data.</text>
</comment>
<dbReference type="SUPFAM" id="SSF48208">
    <property type="entry name" value="Six-hairpin glycosidases"/>
    <property type="match status" value="2"/>
</dbReference>
<dbReference type="InterPro" id="IPR012341">
    <property type="entry name" value="6hp_glycosidase-like_sf"/>
</dbReference>
<evidence type="ECO:0000256" key="12">
    <source>
        <dbReference type="SAM" id="MobiDB-lite"/>
    </source>
</evidence>
<gene>
    <name evidence="15" type="ORF">BESB_045900</name>
</gene>
<dbReference type="Gene3D" id="1.50.10.10">
    <property type="match status" value="2"/>
</dbReference>
<accession>A0A2A9MD32</accession>
<evidence type="ECO:0000256" key="6">
    <source>
        <dbReference type="ARBA" id="ARBA00022968"/>
    </source>
</evidence>
<protein>
    <recommendedName>
        <fullName evidence="11">mannosyl-oligosaccharide glucosidase</fullName>
        <ecNumber evidence="11">3.2.1.106</ecNumber>
    </recommendedName>
</protein>
<dbReference type="GO" id="GO:0005789">
    <property type="term" value="C:endoplasmic reticulum membrane"/>
    <property type="evidence" value="ECO:0007669"/>
    <property type="project" value="UniProtKB-SubCell"/>
</dbReference>
<evidence type="ECO:0000256" key="8">
    <source>
        <dbReference type="ARBA" id="ARBA00023136"/>
    </source>
</evidence>
<dbReference type="GO" id="GO:0006487">
    <property type="term" value="P:protein N-linked glycosylation"/>
    <property type="evidence" value="ECO:0007669"/>
    <property type="project" value="TreeGrafter"/>
</dbReference>
<evidence type="ECO:0000256" key="4">
    <source>
        <dbReference type="ARBA" id="ARBA00022801"/>
    </source>
</evidence>
<feature type="region of interest" description="Disordered" evidence="12">
    <location>
        <begin position="387"/>
        <end position="413"/>
    </location>
</feature>